<organism evidence="1 2">
    <name type="scientific">Larkinella bovis</name>
    <dbReference type="NCBI Taxonomy" id="683041"/>
    <lineage>
        <taxon>Bacteria</taxon>
        <taxon>Pseudomonadati</taxon>
        <taxon>Bacteroidota</taxon>
        <taxon>Cytophagia</taxon>
        <taxon>Cytophagales</taxon>
        <taxon>Spirosomataceae</taxon>
        <taxon>Larkinella</taxon>
    </lineage>
</organism>
<evidence type="ECO:0000313" key="1">
    <source>
        <dbReference type="EMBL" id="MFC5409486.1"/>
    </source>
</evidence>
<evidence type="ECO:0000313" key="2">
    <source>
        <dbReference type="Proteomes" id="UP001596106"/>
    </source>
</evidence>
<sequence>MNVIKDVSKLMAPTLSSLQLPSCYFTSLSQAIACANRFFMEGLNAQIIAKGKNTFLVVPPDIAREMHPQGFQLIYGNEL</sequence>
<dbReference type="EMBL" id="JBHSMA010000002">
    <property type="protein sequence ID" value="MFC5409486.1"/>
    <property type="molecule type" value="Genomic_DNA"/>
</dbReference>
<gene>
    <name evidence="1" type="ORF">ACFPMF_09220</name>
</gene>
<name>A0ABW0IAW6_9BACT</name>
<reference evidence="2" key="1">
    <citation type="journal article" date="2019" name="Int. J. Syst. Evol. Microbiol.">
        <title>The Global Catalogue of Microorganisms (GCM) 10K type strain sequencing project: providing services to taxonomists for standard genome sequencing and annotation.</title>
        <authorList>
            <consortium name="The Broad Institute Genomics Platform"/>
            <consortium name="The Broad Institute Genome Sequencing Center for Infectious Disease"/>
            <person name="Wu L."/>
            <person name="Ma J."/>
        </authorList>
    </citation>
    <scope>NUCLEOTIDE SEQUENCE [LARGE SCALE GENOMIC DNA]</scope>
    <source>
        <strain evidence="2">CCUG 55250</strain>
    </source>
</reference>
<keyword evidence="2" id="KW-1185">Reference proteome</keyword>
<dbReference type="RefSeq" id="WP_379843502.1">
    <property type="nucleotide sequence ID" value="NZ_JBHSMA010000002.1"/>
</dbReference>
<comment type="caution">
    <text evidence="1">The sequence shown here is derived from an EMBL/GenBank/DDBJ whole genome shotgun (WGS) entry which is preliminary data.</text>
</comment>
<protein>
    <submittedName>
        <fullName evidence="1">Uncharacterized protein</fullName>
    </submittedName>
</protein>
<dbReference type="Proteomes" id="UP001596106">
    <property type="component" value="Unassembled WGS sequence"/>
</dbReference>
<proteinExistence type="predicted"/>
<accession>A0ABW0IAW6</accession>